<dbReference type="Gene3D" id="2.30.110.50">
    <property type="match status" value="1"/>
</dbReference>
<dbReference type="GeneID" id="56503983"/>
<dbReference type="SUPFAM" id="SSF69255">
    <property type="entry name" value="gp5 N-terminal domain-like"/>
    <property type="match status" value="1"/>
</dbReference>
<dbReference type="Pfam" id="PF10106">
    <property type="entry name" value="DUF2345"/>
    <property type="match status" value="1"/>
</dbReference>
<evidence type="ECO:0000313" key="6">
    <source>
        <dbReference type="Proteomes" id="UP000494201"/>
    </source>
</evidence>
<dbReference type="Gene3D" id="3.55.50.10">
    <property type="entry name" value="Baseplate protein-like domains"/>
    <property type="match status" value="1"/>
</dbReference>
<evidence type="ECO:0000259" key="2">
    <source>
        <dbReference type="Pfam" id="PF10106"/>
    </source>
</evidence>
<dbReference type="SUPFAM" id="SSF69279">
    <property type="entry name" value="Phage tail proteins"/>
    <property type="match status" value="2"/>
</dbReference>
<dbReference type="Pfam" id="PF13296">
    <property type="entry name" value="T6SS_Vgr"/>
    <property type="match status" value="1"/>
</dbReference>
<evidence type="ECO:0000313" key="5">
    <source>
        <dbReference type="EMBL" id="VVU53184.1"/>
    </source>
</evidence>
<proteinExistence type="predicted"/>
<dbReference type="InterPro" id="IPR028244">
    <property type="entry name" value="T6SS_Rhs_Vgr_dom"/>
</dbReference>
<reference evidence="5 6" key="1">
    <citation type="submission" date="2019-09" db="EMBL/GenBank/DDBJ databases">
        <authorList>
            <person name="Depoorter E."/>
        </authorList>
    </citation>
    <scope>NUCLEOTIDE SEQUENCE [LARGE SCALE GENOMIC DNA]</scope>
    <source>
        <strain evidence="5">LMG 20980</strain>
    </source>
</reference>
<gene>
    <name evidence="5" type="ORF">BAN20980_05911</name>
    <name evidence="4" type="ORF">JQK92_18535</name>
</gene>
<feature type="domain" description="DUF2345" evidence="2">
    <location>
        <begin position="700"/>
        <end position="847"/>
    </location>
</feature>
<evidence type="ECO:0000313" key="7">
    <source>
        <dbReference type="Proteomes" id="UP000755577"/>
    </source>
</evidence>
<evidence type="ECO:0000313" key="4">
    <source>
        <dbReference type="EMBL" id="MBM2768416.1"/>
    </source>
</evidence>
<dbReference type="Gene3D" id="2.40.50.230">
    <property type="entry name" value="Gp5 N-terminal domain"/>
    <property type="match status" value="1"/>
</dbReference>
<dbReference type="InterPro" id="IPR037026">
    <property type="entry name" value="Vgr_OB-fold_dom_sf"/>
</dbReference>
<dbReference type="InterPro" id="IPR006533">
    <property type="entry name" value="T6SS_Vgr_RhsGE"/>
</dbReference>
<dbReference type="InterPro" id="IPR018769">
    <property type="entry name" value="VgrG2_DUF2345"/>
</dbReference>
<dbReference type="Gene3D" id="4.10.220.110">
    <property type="match status" value="1"/>
</dbReference>
<feature type="domain" description="Gp5/Type VI secretion system Vgr protein OB-fold" evidence="1">
    <location>
        <begin position="462"/>
        <end position="529"/>
    </location>
</feature>
<protein>
    <submittedName>
        <fullName evidence="5">Type IV secretion protein Rhs</fullName>
    </submittedName>
    <submittedName>
        <fullName evidence="4">Type VI secretion system tip protein VgrG</fullName>
    </submittedName>
</protein>
<evidence type="ECO:0000259" key="3">
    <source>
        <dbReference type="Pfam" id="PF13296"/>
    </source>
</evidence>
<dbReference type="AlphaFoldDB" id="A0A6P2GHS8"/>
<evidence type="ECO:0000259" key="1">
    <source>
        <dbReference type="Pfam" id="PF04717"/>
    </source>
</evidence>
<accession>A0A6P2GHS8</accession>
<reference evidence="4 7" key="2">
    <citation type="submission" date="2021-02" db="EMBL/GenBank/DDBJ databases">
        <title>Draft genome of the type strains Burkholderia anthina DSM16086.</title>
        <authorList>
            <person name="Hertel R."/>
            <person name="Meissner J."/>
            <person name="Poehlein A."/>
            <person name="Daniel R."/>
            <person name="Commichau F.M."/>
        </authorList>
    </citation>
    <scope>NUCLEOTIDE SEQUENCE [LARGE SCALE GENOMIC DNA]</scope>
    <source>
        <strain evidence="4 7">DSM 16086</strain>
    </source>
</reference>
<dbReference type="EMBL" id="CABVLY010000031">
    <property type="protein sequence ID" value="VVU53184.1"/>
    <property type="molecule type" value="Genomic_DNA"/>
</dbReference>
<dbReference type="RefSeq" id="WP_174928198.1">
    <property type="nucleotide sequence ID" value="NZ_CABVLY010000031.1"/>
</dbReference>
<feature type="domain" description="Putative type VI secretion system Rhs element associated Vgr" evidence="3">
    <location>
        <begin position="555"/>
        <end position="659"/>
    </location>
</feature>
<dbReference type="Pfam" id="PF05954">
    <property type="entry name" value="Phage_GPD"/>
    <property type="match status" value="1"/>
</dbReference>
<dbReference type="Proteomes" id="UP000755577">
    <property type="component" value="Unassembled WGS sequence"/>
</dbReference>
<organism evidence="5 6">
    <name type="scientific">Burkholderia anthina</name>
    <dbReference type="NCBI Taxonomy" id="179879"/>
    <lineage>
        <taxon>Bacteria</taxon>
        <taxon>Pseudomonadati</taxon>
        <taxon>Pseudomonadota</taxon>
        <taxon>Betaproteobacteria</taxon>
        <taxon>Burkholderiales</taxon>
        <taxon>Burkholderiaceae</taxon>
        <taxon>Burkholderia</taxon>
        <taxon>Burkholderia cepacia complex</taxon>
    </lineage>
</organism>
<dbReference type="Proteomes" id="UP000494201">
    <property type="component" value="Unassembled WGS sequence"/>
</dbReference>
<name>A0A6P2GHS8_9BURK</name>
<dbReference type="NCBIfam" id="TIGR01646">
    <property type="entry name" value="vgr_GE"/>
    <property type="match status" value="1"/>
</dbReference>
<keyword evidence="7" id="KW-1185">Reference proteome</keyword>
<dbReference type="Pfam" id="PF04717">
    <property type="entry name" value="Phage_base_V"/>
    <property type="match status" value="1"/>
</dbReference>
<dbReference type="EMBL" id="JAFCIQ010000013">
    <property type="protein sequence ID" value="MBM2768416.1"/>
    <property type="molecule type" value="Genomic_DNA"/>
</dbReference>
<dbReference type="InterPro" id="IPR006531">
    <property type="entry name" value="Gp5/Vgr_OB"/>
</dbReference>
<sequence length="926" mass="102199">MLARPPSSGTLTSRSLFDAFHRGLLQHERLLKLDTPLGANTLVPLRAKGWAKIGRDYQWTVDVASIRDDIALLSLMHQPVTLWIQQTTSPFSDSTYRPVHGFVHRAGILGTDGNLTVYQIEFASALFFLGHTRRDHYWLEKDAREILIDVLHRYSQLRGAIRLDIMESPRVRSYCRQADSDLNFVHRLLEDEGWYCYWVHAKPQGGERSTATLVVVDSLSSLPESRAASYCRDDSGNEADGLTQWSSHQTLQSVRYTSRSFDYKRPNHDFELSSELKSTTYEVEHRRHRELRHIPSAPMEIFESTPYGYASSNAGYHRARLRTEAWDSLAERYAGTGGLRWIDAGARFVLNGHPRHLAPTPHDREFVAIEAHWYIENNIPIGRLAGPFPRSLQQMGIDAKAMHGARFESRPHPGDGETGFFVVEIEAQSTKVAYRSPFEHAKPAIHIEHAQVVAPEGEEAWTDPLNRIRVRHAWDRQSPSGAFNTSPMLLALQADTGSGYGAVHVPRAGEWVAIGHWGGDCDRPFVLGRLNGGATPPPWHTNALLSGFQSKGFGKTNAYNALVHDDATNQGSTRVTTFTGQRYSLFHQGYLIRQDGNTRGRYLGMGFVLHTDDYGAVRANRGLYLTTHSKRADSEQLDVTEARDQLTRSGMQLESLSHASSAAQAESLQAGRDAVDAAVQATQHSESGQAAGERTVGGGSGEANGFATPLIVMASPAGIAMTTQQSTQIAADKLINLVSGEHTHIATGKSLIVAAAEKISLFVQKAGMKLFAAKGKVEIEAQSDAMRLYADQDLAITSNRGRVVIEAKQELMLKCGGSYVRITADGIEDGTRGTRTSKAISFARLGPSSVAEHMNARPQTAFNDPYVLRHKITGEVLKNHPYEIVRGDGTVIKGVTDESGQTTVQKNVDVESLLVRVLPLPLHEAE</sequence>